<organism evidence="1 2">
    <name type="scientific">Pseudomonas brassicacearum (strain NFM421)</name>
    <dbReference type="NCBI Taxonomy" id="994484"/>
    <lineage>
        <taxon>Bacteria</taxon>
        <taxon>Pseudomonadati</taxon>
        <taxon>Pseudomonadota</taxon>
        <taxon>Gammaproteobacteria</taxon>
        <taxon>Pseudomonadales</taxon>
        <taxon>Pseudomonadaceae</taxon>
        <taxon>Pseudomonas</taxon>
    </lineage>
</organism>
<name>F2KES4_PSEBN</name>
<dbReference type="STRING" id="994484.PSEBR_a1853"/>
<dbReference type="EMBL" id="CP002585">
    <property type="protein sequence ID" value="AEA68070.1"/>
    <property type="molecule type" value="Genomic_DNA"/>
</dbReference>
<gene>
    <name evidence="1" type="ORF">PSEBR_a1853</name>
</gene>
<accession>F2KES4</accession>
<evidence type="ECO:0000313" key="2">
    <source>
        <dbReference type="Proteomes" id="UP000006692"/>
    </source>
</evidence>
<dbReference type="RefSeq" id="WP_013692668.1">
    <property type="nucleotide sequence ID" value="NC_015379.1"/>
</dbReference>
<sequence length="213" mass="24516">MNLETFVERLNTYDLQRDKTRIIADLRQLANNRCLLSDHLYTTLQRDGFSTRNSLYNAYGFVLHKNDSFTLRLGFWSPVETHDESETFIYNLNHSHDFEMYAVGYSGDGYTTITREILDDLPLQKGKKPRLDKVRKLKLAPGEVLHMPALQEIHKQIAPKSMSASLSVLIHPKHLVKTDEAWCFDKNYRPLYPGIAAPEIALFTETLSQLNAS</sequence>
<dbReference type="HOGENOM" id="CLU_1260552_0_0_6"/>
<evidence type="ECO:0000313" key="1">
    <source>
        <dbReference type="EMBL" id="AEA68070.1"/>
    </source>
</evidence>
<reference key="2">
    <citation type="submission" date="2011-03" db="EMBL/GenBank/DDBJ databases">
        <title>Complete Genome Sequence of a beneficial plant roots-associated bacterium Pseudomonas brassicacearum.</title>
        <authorList>
            <person name="Ortet P."/>
            <person name="Barakat M."/>
            <person name="Lalaouna D."/>
            <person name="Fochesato S."/>
            <person name="Barbe V."/>
            <person name="Santaella C."/>
            <person name="Heulin T."/>
            <person name="Achouak W."/>
        </authorList>
    </citation>
    <scope>NUCLEOTIDE SEQUENCE</scope>
    <source>
        <strain>NFM421</strain>
    </source>
</reference>
<dbReference type="Proteomes" id="UP000006692">
    <property type="component" value="Chromosome"/>
</dbReference>
<dbReference type="AlphaFoldDB" id="F2KES4"/>
<proteinExistence type="predicted"/>
<dbReference type="KEGG" id="pba:PSEBR_a1853"/>
<reference evidence="1 2" key="1">
    <citation type="journal article" date="2011" name="J. Bacteriol.">
        <title>Complete genome sequence of a beneficial plant root-associated bacterium, Pseudomonas brassicacearum.</title>
        <authorList>
            <person name="Ortet P."/>
            <person name="Barakat M."/>
            <person name="Lalaouna D."/>
            <person name="Fochesato S."/>
            <person name="Barbe V."/>
            <person name="Vacherie B."/>
            <person name="Santaella C."/>
            <person name="Heulin T."/>
            <person name="Achouak W."/>
        </authorList>
    </citation>
    <scope>NUCLEOTIDE SEQUENCE [LARGE SCALE GENOMIC DNA]</scope>
    <source>
        <strain evidence="1 2">NFM421</strain>
    </source>
</reference>
<protein>
    <submittedName>
        <fullName evidence="1">Uncharacterized protein</fullName>
    </submittedName>
</protein>